<evidence type="ECO:0000313" key="2">
    <source>
        <dbReference type="Proteomes" id="UP000029646"/>
    </source>
</evidence>
<gene>
    <name evidence="1" type="ORF">JCM19302_3651</name>
</gene>
<accession>A0A090W850</accession>
<dbReference type="EMBL" id="BBNS01000023">
    <property type="protein sequence ID" value="GAL72373.1"/>
    <property type="molecule type" value="Genomic_DNA"/>
</dbReference>
<name>A0A090W850_9FLAO</name>
<dbReference type="Gene3D" id="2.130.10.10">
    <property type="entry name" value="YVTN repeat-like/Quinoprotein amine dehydrogenase"/>
    <property type="match status" value="1"/>
</dbReference>
<proteinExistence type="predicted"/>
<protein>
    <submittedName>
        <fullName evidence="1">Uncharacterized protein</fullName>
    </submittedName>
</protein>
<sequence length="158" mass="17916">MDKKTGEIVREIEVGHVDYRAGHAPFAANNDVVVYPFGVQDIHDTPPLTQAFDRMMAKDIKTGQKLYEMYTGYTFAEPFLDDDGWAYQGTLDGYLFAWKADKRLANRPKPNWSFRAGGAINDKSIVFGDYVMFGANDGVFYCLNKKRVQLNGNIKLMI</sequence>
<reference evidence="1 2" key="1">
    <citation type="journal article" date="2014" name="Genome Announc.">
        <title>Draft Genome Sequence of Marine Flavobacterium Jejuia pallidilutea Strain 11shimoA1 and Pigmentation Mutants.</title>
        <authorList>
            <person name="Takatani N."/>
            <person name="Nakanishi M."/>
            <person name="Meirelles P."/>
            <person name="Mino S."/>
            <person name="Suda W."/>
            <person name="Oshima K."/>
            <person name="Hattori M."/>
            <person name="Ohkuma M."/>
            <person name="Hosokawa M."/>
            <person name="Miyashita K."/>
            <person name="Thompson F.L."/>
            <person name="Niwa A."/>
            <person name="Sawabe T."/>
            <person name="Sawabe T."/>
        </authorList>
    </citation>
    <scope>NUCLEOTIDE SEQUENCE [LARGE SCALE GENOMIC DNA]</scope>
    <source>
        <strain evidence="2">JCM19302</strain>
    </source>
</reference>
<dbReference type="AlphaFoldDB" id="A0A090W850"/>
<dbReference type="SUPFAM" id="SSF50998">
    <property type="entry name" value="Quinoprotein alcohol dehydrogenase-like"/>
    <property type="match status" value="1"/>
</dbReference>
<evidence type="ECO:0000313" key="1">
    <source>
        <dbReference type="EMBL" id="GAL72373.1"/>
    </source>
</evidence>
<dbReference type="InterPro" id="IPR011047">
    <property type="entry name" value="Quinoprotein_ADH-like_sf"/>
</dbReference>
<organism evidence="1 2">
    <name type="scientific">Jejuia pallidilutea</name>
    <dbReference type="NCBI Taxonomy" id="504487"/>
    <lineage>
        <taxon>Bacteria</taxon>
        <taxon>Pseudomonadati</taxon>
        <taxon>Bacteroidota</taxon>
        <taxon>Flavobacteriia</taxon>
        <taxon>Flavobacteriales</taxon>
        <taxon>Flavobacteriaceae</taxon>
        <taxon>Jejuia</taxon>
    </lineage>
</organism>
<dbReference type="InterPro" id="IPR015943">
    <property type="entry name" value="WD40/YVTN_repeat-like_dom_sf"/>
</dbReference>
<comment type="caution">
    <text evidence="1">The sequence shown here is derived from an EMBL/GenBank/DDBJ whole genome shotgun (WGS) entry which is preliminary data.</text>
</comment>
<dbReference type="Proteomes" id="UP000029646">
    <property type="component" value="Unassembled WGS sequence"/>
</dbReference>